<dbReference type="EMBL" id="CAUZLY010000013">
    <property type="protein sequence ID" value="CAK1254089.1"/>
    <property type="molecule type" value="Genomic_DNA"/>
</dbReference>
<keyword evidence="2" id="KW-1185">Reference proteome</keyword>
<reference evidence="1 2" key="1">
    <citation type="submission" date="2023-10" db="EMBL/GenBank/DDBJ databases">
        <authorList>
            <person name="Botero Cardona J."/>
        </authorList>
    </citation>
    <scope>NUCLEOTIDE SEQUENCE [LARGE SCALE GENOMIC DNA]</scope>
    <source>
        <strain evidence="1 2">R-82641</strain>
    </source>
</reference>
<dbReference type="Proteomes" id="UP001314200">
    <property type="component" value="Unassembled WGS sequence"/>
</dbReference>
<gene>
    <name evidence="1" type="ORF">R82641_BJNNKPBH_01469</name>
</gene>
<protein>
    <submittedName>
        <fullName evidence="1">Uncharacterized protein</fullName>
    </submittedName>
</protein>
<evidence type="ECO:0000313" key="1">
    <source>
        <dbReference type="EMBL" id="CAK1254089.1"/>
    </source>
</evidence>
<name>A0ABN9Z373_9LACO</name>
<dbReference type="RefSeq" id="WP_338348181.1">
    <property type="nucleotide sequence ID" value="NZ_CAUZLY010000013.1"/>
</dbReference>
<proteinExistence type="predicted"/>
<comment type="caution">
    <text evidence="1">The sequence shown here is derived from an EMBL/GenBank/DDBJ whole genome shotgun (WGS) entry which is preliminary data.</text>
</comment>
<accession>A0ABN9Z373</accession>
<organism evidence="1 2">
    <name type="scientific">Fructobacillus cardui</name>
    <dbReference type="NCBI Taxonomy" id="2893170"/>
    <lineage>
        <taxon>Bacteria</taxon>
        <taxon>Bacillati</taxon>
        <taxon>Bacillota</taxon>
        <taxon>Bacilli</taxon>
        <taxon>Lactobacillales</taxon>
        <taxon>Lactobacillaceae</taxon>
        <taxon>Fructobacillus</taxon>
    </lineage>
</organism>
<evidence type="ECO:0000313" key="2">
    <source>
        <dbReference type="Proteomes" id="UP001314200"/>
    </source>
</evidence>
<sequence>MLENNRPEKVDIHLGYDPASFGPVNSLDDIIDVYLQTDFGVAHFGASKEITEKQKQEVVDQINNSFGKVLKQVNEKLN</sequence>